<reference evidence="2 3" key="1">
    <citation type="journal article" date="2018" name="Sci. Rep.">
        <title>Genomic signatures of local adaptation to the degree of environmental predictability in rotifers.</title>
        <authorList>
            <person name="Franch-Gras L."/>
            <person name="Hahn C."/>
            <person name="Garcia-Roger E.M."/>
            <person name="Carmona M.J."/>
            <person name="Serra M."/>
            <person name="Gomez A."/>
        </authorList>
    </citation>
    <scope>NUCLEOTIDE SEQUENCE [LARGE SCALE GENOMIC DNA]</scope>
    <source>
        <strain evidence="2">HYR1</strain>
    </source>
</reference>
<gene>
    <name evidence="2" type="ORF">BpHYR1_013047</name>
</gene>
<evidence type="ECO:0000256" key="1">
    <source>
        <dbReference type="SAM" id="SignalP"/>
    </source>
</evidence>
<sequence>MILLCVKLFVLKSFGSHSGSEFSGMTANIMAKKVTATITPQTIYTKSLLDFLAEMLSEKNSFFTFDKGRGCNNIISVKMYSF</sequence>
<organism evidence="2 3">
    <name type="scientific">Brachionus plicatilis</name>
    <name type="common">Marine rotifer</name>
    <name type="synonym">Brachionus muelleri</name>
    <dbReference type="NCBI Taxonomy" id="10195"/>
    <lineage>
        <taxon>Eukaryota</taxon>
        <taxon>Metazoa</taxon>
        <taxon>Spiralia</taxon>
        <taxon>Gnathifera</taxon>
        <taxon>Rotifera</taxon>
        <taxon>Eurotatoria</taxon>
        <taxon>Monogononta</taxon>
        <taxon>Pseudotrocha</taxon>
        <taxon>Ploima</taxon>
        <taxon>Brachionidae</taxon>
        <taxon>Brachionus</taxon>
    </lineage>
</organism>
<feature type="signal peptide" evidence="1">
    <location>
        <begin position="1"/>
        <end position="15"/>
    </location>
</feature>
<proteinExistence type="predicted"/>
<protein>
    <submittedName>
        <fullName evidence="2">Uncharacterized protein</fullName>
    </submittedName>
</protein>
<dbReference type="Proteomes" id="UP000276133">
    <property type="component" value="Unassembled WGS sequence"/>
</dbReference>
<feature type="chain" id="PRO_5018086442" evidence="1">
    <location>
        <begin position="16"/>
        <end position="82"/>
    </location>
</feature>
<keyword evidence="1" id="KW-0732">Signal</keyword>
<accession>A0A3M7RYI1</accession>
<keyword evidence="3" id="KW-1185">Reference proteome</keyword>
<dbReference type="EMBL" id="REGN01002360">
    <property type="protein sequence ID" value="RNA28634.1"/>
    <property type="molecule type" value="Genomic_DNA"/>
</dbReference>
<dbReference type="AlphaFoldDB" id="A0A3M7RYI1"/>
<evidence type="ECO:0000313" key="2">
    <source>
        <dbReference type="EMBL" id="RNA28634.1"/>
    </source>
</evidence>
<evidence type="ECO:0000313" key="3">
    <source>
        <dbReference type="Proteomes" id="UP000276133"/>
    </source>
</evidence>
<name>A0A3M7RYI1_BRAPC</name>
<comment type="caution">
    <text evidence="2">The sequence shown here is derived from an EMBL/GenBank/DDBJ whole genome shotgun (WGS) entry which is preliminary data.</text>
</comment>